<gene>
    <name evidence="1" type="ORF">Cygsa01_00141</name>
</gene>
<dbReference type="EMBL" id="PP179332">
    <property type="protein sequence ID" value="XAI71187.1"/>
    <property type="molecule type" value="Genomic_DNA"/>
</dbReference>
<proteinExistence type="predicted"/>
<name>A0AAU6W4P3_9VIRU</name>
<protein>
    <submittedName>
        <fullName evidence="1">Uncharacterized protein</fullName>
    </submittedName>
</protein>
<evidence type="ECO:0000313" key="1">
    <source>
        <dbReference type="EMBL" id="XAI71187.1"/>
    </source>
</evidence>
<reference evidence="1" key="1">
    <citation type="journal article" date="2024" name="J. Gen. Virol.">
        <title>Novel phages of Pseudomonas syringae unveil numerous potential auxiliary metabolic genes.</title>
        <authorList>
            <person name="Feltin C."/>
            <person name="Garneau J.R."/>
            <person name="Morris C.E."/>
            <person name="Berard A."/>
            <person name="Torres-Barcelo C."/>
        </authorList>
    </citation>
    <scope>NUCLEOTIDE SEQUENCE</scope>
</reference>
<sequence length="297" mass="33307">MEPNIVQTKFATVDRAEYRAMLDQLAQAREMLKDARWRIVNKDVSTEDYQRLDAPVVLRIDQFLGLDKTNPLGYVIHQPCPIQAAVGKIMGLDRDPGCKTWLEGIHPEFVKAIRSFQPTGPQLQNYQVSHLWHQLSQNHLVSAIKYLREHTPHGLKGSKTIVDQMYAEFFGNKNGVSPAETMQLRNWGIPTDFAGALRVMGNATELHMSNVVNIWQDLKAGRFVNAIRTYRTHTGAELTTAASLFSTIREKFFGQPVGTIHNPRVVSAADMEAANPGMAAALANTMERFKNGEIHLS</sequence>
<accession>A0AAU6W4P3</accession>
<organism evidence="1">
    <name type="scientific">Pseudomonas phage Cygsa01</name>
    <dbReference type="NCBI Taxonomy" id="3138529"/>
    <lineage>
        <taxon>Viruses</taxon>
    </lineage>
</organism>